<dbReference type="SUPFAM" id="SSF140453">
    <property type="entry name" value="EsxAB dimer-like"/>
    <property type="match status" value="1"/>
</dbReference>
<dbReference type="Pfam" id="PF06013">
    <property type="entry name" value="WXG100"/>
    <property type="match status" value="1"/>
</dbReference>
<dbReference type="NCBIfam" id="TIGR03930">
    <property type="entry name" value="WXG100_ESAT6"/>
    <property type="match status" value="1"/>
</dbReference>
<dbReference type="Gene3D" id="1.10.287.1060">
    <property type="entry name" value="ESAT-6-like"/>
    <property type="match status" value="1"/>
</dbReference>
<organism evidence="2">
    <name type="scientific">Streptomyces sp. R08</name>
    <dbReference type="NCBI Taxonomy" id="3238624"/>
    <lineage>
        <taxon>Bacteria</taxon>
        <taxon>Bacillati</taxon>
        <taxon>Actinomycetota</taxon>
        <taxon>Actinomycetes</taxon>
        <taxon>Kitasatosporales</taxon>
        <taxon>Streptomycetaceae</taxon>
        <taxon>Streptomyces</taxon>
    </lineage>
</organism>
<comment type="similarity">
    <text evidence="1">Belongs to the WXG100 family.</text>
</comment>
<dbReference type="InterPro" id="IPR036689">
    <property type="entry name" value="ESAT-6-like_sf"/>
</dbReference>
<proteinExistence type="inferred from homology"/>
<name>A0AB39MIT7_9ACTN</name>
<dbReference type="EMBL" id="CP163431">
    <property type="protein sequence ID" value="XDQ05126.1"/>
    <property type="molecule type" value="Genomic_DNA"/>
</dbReference>
<dbReference type="RefSeq" id="WP_328828369.1">
    <property type="nucleotide sequence ID" value="NZ_CP163431.1"/>
</dbReference>
<sequence>MTGTPHLQDLAVKYGTLDALATELGNLAKQLESDLTALKKGVHDAAEGWAGDAYDSFQRKSKEWDGHTSAIHQALLSITQKVHQAGGDYRGGDKKAASFFE</sequence>
<gene>
    <name evidence="2" type="ORF">AB5J58_35450</name>
</gene>
<evidence type="ECO:0000313" key="2">
    <source>
        <dbReference type="EMBL" id="XDQ05126.1"/>
    </source>
</evidence>
<dbReference type="InterPro" id="IPR010310">
    <property type="entry name" value="T7SS_ESAT-6-like"/>
</dbReference>
<evidence type="ECO:0000256" key="1">
    <source>
        <dbReference type="RuleBase" id="RU362001"/>
    </source>
</evidence>
<accession>A0AB39MIT7</accession>
<dbReference type="AlphaFoldDB" id="A0AB39MIT7"/>
<reference evidence="2" key="1">
    <citation type="submission" date="2024-07" db="EMBL/GenBank/DDBJ databases">
        <authorList>
            <person name="Yu S.T."/>
        </authorList>
    </citation>
    <scope>NUCLEOTIDE SEQUENCE</scope>
    <source>
        <strain evidence="2">R08</strain>
    </source>
</reference>
<protein>
    <recommendedName>
        <fullName evidence="1">ESAT-6-like protein</fullName>
    </recommendedName>
</protein>